<organism evidence="9 10">
    <name type="scientific">Piscirickettsia litoralis</name>
    <dbReference type="NCBI Taxonomy" id="1891921"/>
    <lineage>
        <taxon>Bacteria</taxon>
        <taxon>Pseudomonadati</taxon>
        <taxon>Pseudomonadota</taxon>
        <taxon>Gammaproteobacteria</taxon>
        <taxon>Thiotrichales</taxon>
        <taxon>Piscirickettsiaceae</taxon>
        <taxon>Piscirickettsia</taxon>
    </lineage>
</organism>
<comment type="similarity">
    <text evidence="2 8">Belongs to the methyltransferase superfamily. RsmD family.</text>
</comment>
<sequence length="194" mass="21677">MKKQPNIGSVRVISGKHRGRKITFPTLPGVRPSPDRIRETLFNWLMNDIIDARCLDVFAGSGILGIEALSRGATHLTAWEQQKPLAANLQQQLATLGLTAHSTIQCADSFTLLSKANASPYDLVFLDPPFNQNLIPSCLDKLRCNHWIHAGSYVYIESEVGYQLESKLILEFEALRRKKSGDVAYQLLRYQPAA</sequence>
<comment type="caution">
    <text evidence="9">The sequence shown here is derived from an EMBL/GenBank/DDBJ whole genome shotgun (WGS) entry which is preliminary data.</text>
</comment>
<dbReference type="InterPro" id="IPR002052">
    <property type="entry name" value="DNA_methylase_N6_adenine_CS"/>
</dbReference>
<dbReference type="PIRSF" id="PIRSF004553">
    <property type="entry name" value="CHP00095"/>
    <property type="match status" value="1"/>
</dbReference>
<reference evidence="9 10" key="1">
    <citation type="submission" date="2016-08" db="EMBL/GenBank/DDBJ databases">
        <title>Draft genome sequence of Candidatus Piscirickettsia litoralis, from seawater.</title>
        <authorList>
            <person name="Wan X."/>
            <person name="Lee A.J."/>
            <person name="Hou S."/>
            <person name="Donachie S.P."/>
        </authorList>
    </citation>
    <scope>NUCLEOTIDE SEQUENCE [LARGE SCALE GENOMIC DNA]</scope>
    <source>
        <strain evidence="9 10">Y2</strain>
    </source>
</reference>
<evidence type="ECO:0000256" key="8">
    <source>
        <dbReference type="PIRNR" id="PIRNR004553"/>
    </source>
</evidence>
<dbReference type="EMBL" id="MDTU01000001">
    <property type="protein sequence ID" value="ODN43438.1"/>
    <property type="molecule type" value="Genomic_DNA"/>
</dbReference>
<dbReference type="EC" id="2.1.1.171" evidence="3 8"/>
<dbReference type="PROSITE" id="PS00092">
    <property type="entry name" value="N6_MTASE"/>
    <property type="match status" value="1"/>
</dbReference>
<evidence type="ECO:0000256" key="7">
    <source>
        <dbReference type="ARBA" id="ARBA00048326"/>
    </source>
</evidence>
<keyword evidence="5 8" id="KW-0489">Methyltransferase</keyword>
<evidence type="ECO:0000256" key="5">
    <source>
        <dbReference type="ARBA" id="ARBA00022603"/>
    </source>
</evidence>
<protein>
    <recommendedName>
        <fullName evidence="4 8">Ribosomal RNA small subunit methyltransferase D</fullName>
        <ecNumber evidence="3 8">2.1.1.171</ecNumber>
    </recommendedName>
</protein>
<dbReference type="PANTHER" id="PTHR43542">
    <property type="entry name" value="METHYLTRANSFERASE"/>
    <property type="match status" value="1"/>
</dbReference>
<keyword evidence="10" id="KW-1185">Reference proteome</keyword>
<comment type="catalytic activity">
    <reaction evidence="7 8">
        <text>guanosine(966) in 16S rRNA + S-adenosyl-L-methionine = N(2)-methylguanosine(966) in 16S rRNA + S-adenosyl-L-homocysteine + H(+)</text>
        <dbReference type="Rhea" id="RHEA:23548"/>
        <dbReference type="Rhea" id="RHEA-COMP:10211"/>
        <dbReference type="Rhea" id="RHEA-COMP:10212"/>
        <dbReference type="ChEBI" id="CHEBI:15378"/>
        <dbReference type="ChEBI" id="CHEBI:57856"/>
        <dbReference type="ChEBI" id="CHEBI:59789"/>
        <dbReference type="ChEBI" id="CHEBI:74269"/>
        <dbReference type="ChEBI" id="CHEBI:74481"/>
        <dbReference type="EC" id="2.1.1.171"/>
    </reaction>
</comment>
<evidence type="ECO:0000313" key="9">
    <source>
        <dbReference type="EMBL" id="ODN43438.1"/>
    </source>
</evidence>
<accession>A0ABX3A3L5</accession>
<evidence type="ECO:0000256" key="3">
    <source>
        <dbReference type="ARBA" id="ARBA00012141"/>
    </source>
</evidence>
<evidence type="ECO:0000313" key="10">
    <source>
        <dbReference type="Proteomes" id="UP000094329"/>
    </source>
</evidence>
<proteinExistence type="inferred from homology"/>
<dbReference type="InterPro" id="IPR004398">
    <property type="entry name" value="RNA_MeTrfase_RsmD"/>
</dbReference>
<keyword evidence="6 8" id="KW-0808">Transferase</keyword>
<keyword evidence="8" id="KW-0698">rRNA processing</keyword>
<evidence type="ECO:0000256" key="6">
    <source>
        <dbReference type="ARBA" id="ARBA00022679"/>
    </source>
</evidence>
<dbReference type="Pfam" id="PF03602">
    <property type="entry name" value="Cons_hypoth95"/>
    <property type="match status" value="1"/>
</dbReference>
<dbReference type="CDD" id="cd02440">
    <property type="entry name" value="AdoMet_MTases"/>
    <property type="match status" value="1"/>
</dbReference>
<name>A0ABX3A3L5_9GAMM</name>
<dbReference type="Proteomes" id="UP000094329">
    <property type="component" value="Unassembled WGS sequence"/>
</dbReference>
<dbReference type="Gene3D" id="3.40.50.150">
    <property type="entry name" value="Vaccinia Virus protein VP39"/>
    <property type="match status" value="1"/>
</dbReference>
<dbReference type="InterPro" id="IPR029063">
    <property type="entry name" value="SAM-dependent_MTases_sf"/>
</dbReference>
<comment type="function">
    <text evidence="1 8">Specifically methylates the guanine in position 966 of 16S rRNA in the assembled 30S particle.</text>
</comment>
<evidence type="ECO:0000256" key="1">
    <source>
        <dbReference type="ARBA" id="ARBA00002649"/>
    </source>
</evidence>
<evidence type="ECO:0000256" key="2">
    <source>
        <dbReference type="ARBA" id="ARBA00005269"/>
    </source>
</evidence>
<evidence type="ECO:0000256" key="4">
    <source>
        <dbReference type="ARBA" id="ARBA00013682"/>
    </source>
</evidence>
<dbReference type="NCBIfam" id="TIGR00095">
    <property type="entry name" value="16S rRNA (guanine(966)-N(2))-methyltransferase RsmD"/>
    <property type="match status" value="1"/>
</dbReference>
<keyword evidence="8" id="KW-0949">S-adenosyl-L-methionine</keyword>
<dbReference type="SUPFAM" id="SSF53335">
    <property type="entry name" value="S-adenosyl-L-methionine-dependent methyltransferases"/>
    <property type="match status" value="1"/>
</dbReference>
<gene>
    <name evidence="9" type="ORF">BGC07_11555</name>
</gene>
<dbReference type="RefSeq" id="WP_069313235.1">
    <property type="nucleotide sequence ID" value="NZ_MDTU01000001.1"/>
</dbReference>
<dbReference type="PANTHER" id="PTHR43542:SF1">
    <property type="entry name" value="METHYLTRANSFERASE"/>
    <property type="match status" value="1"/>
</dbReference>